<feature type="compositionally biased region" description="Gly residues" evidence="1">
    <location>
        <begin position="11"/>
        <end position="23"/>
    </location>
</feature>
<protein>
    <submittedName>
        <fullName evidence="2">Uncharacterized protein</fullName>
    </submittedName>
</protein>
<feature type="region of interest" description="Disordered" evidence="1">
    <location>
        <begin position="78"/>
        <end position="133"/>
    </location>
</feature>
<dbReference type="AlphaFoldDB" id="A0AAV1ELG2"/>
<name>A0AAV1ELG2_XYRNO</name>
<feature type="compositionally biased region" description="Basic and acidic residues" evidence="1">
    <location>
        <begin position="25"/>
        <end position="58"/>
    </location>
</feature>
<feature type="region of interest" description="Disordered" evidence="1">
    <location>
        <begin position="1"/>
        <end position="58"/>
    </location>
</feature>
<dbReference type="Proteomes" id="UP001178508">
    <property type="component" value="Chromosome 1"/>
</dbReference>
<evidence type="ECO:0000313" key="3">
    <source>
        <dbReference type="Proteomes" id="UP001178508"/>
    </source>
</evidence>
<feature type="compositionally biased region" description="Polar residues" evidence="1">
    <location>
        <begin position="106"/>
        <end position="125"/>
    </location>
</feature>
<evidence type="ECO:0000313" key="2">
    <source>
        <dbReference type="EMBL" id="CAJ1049578.1"/>
    </source>
</evidence>
<sequence>MTREEEARGALGLGAGVQGGNRSGGCREKKRGGEIKRDRERERRRERGREREREKRGRRVLKEEQLGGCGVRRCLGQALSTGDTPVPSPPPSAKARIRPIRSSPRFSHTTCLHHSSPYTHPSTDSTNRRCKPP</sequence>
<dbReference type="EMBL" id="OY660864">
    <property type="protein sequence ID" value="CAJ1049578.1"/>
    <property type="molecule type" value="Genomic_DNA"/>
</dbReference>
<proteinExistence type="predicted"/>
<keyword evidence="3" id="KW-1185">Reference proteome</keyword>
<evidence type="ECO:0000256" key="1">
    <source>
        <dbReference type="SAM" id="MobiDB-lite"/>
    </source>
</evidence>
<accession>A0AAV1ELG2</accession>
<reference evidence="2" key="1">
    <citation type="submission" date="2023-08" db="EMBL/GenBank/DDBJ databases">
        <authorList>
            <person name="Alioto T."/>
            <person name="Alioto T."/>
            <person name="Gomez Garrido J."/>
        </authorList>
    </citation>
    <scope>NUCLEOTIDE SEQUENCE</scope>
</reference>
<organism evidence="2 3">
    <name type="scientific">Xyrichtys novacula</name>
    <name type="common">Pearly razorfish</name>
    <name type="synonym">Hemipteronotus novacula</name>
    <dbReference type="NCBI Taxonomy" id="13765"/>
    <lineage>
        <taxon>Eukaryota</taxon>
        <taxon>Metazoa</taxon>
        <taxon>Chordata</taxon>
        <taxon>Craniata</taxon>
        <taxon>Vertebrata</taxon>
        <taxon>Euteleostomi</taxon>
        <taxon>Actinopterygii</taxon>
        <taxon>Neopterygii</taxon>
        <taxon>Teleostei</taxon>
        <taxon>Neoteleostei</taxon>
        <taxon>Acanthomorphata</taxon>
        <taxon>Eupercaria</taxon>
        <taxon>Labriformes</taxon>
        <taxon>Labridae</taxon>
        <taxon>Xyrichtys</taxon>
    </lineage>
</organism>
<gene>
    <name evidence="2" type="ORF">XNOV1_A020560</name>
</gene>